<sequence length="305" mass="33686">MPLSFLECMGLHSSTTLSRSSTPTAESSKVIAFRQKRTPAVATLPDCTSFDWIITLAELACDISNVLQSTPAAAAAALLMAILKAVAAVKVGQERCMRITKRATQALSQLGAQMEGKWDSAPQSLLDNIYALESTLSEIQDSMCRISQANWRKRLLSRAQIDDMLQQCEVGLHDALQGFQFTSLIQIHYAVGTQCHDGCVFNGGHAIATPSAGVRSLAPSQSMNTSNEFDDFLATLREAEDVLGFRRYHPSEVILSKVHVWQGGWFSELSDANLNGRKVVVKGYTFIREDALKQWYQDVKRLRNL</sequence>
<dbReference type="Proteomes" id="UP000814033">
    <property type="component" value="Unassembled WGS sequence"/>
</dbReference>
<name>A0ACB8S8P4_9AGAM</name>
<evidence type="ECO:0000313" key="2">
    <source>
        <dbReference type="Proteomes" id="UP000814033"/>
    </source>
</evidence>
<keyword evidence="2" id="KW-1185">Reference proteome</keyword>
<protein>
    <submittedName>
        <fullName evidence="1">Uncharacterized protein</fullName>
    </submittedName>
</protein>
<evidence type="ECO:0000313" key="1">
    <source>
        <dbReference type="EMBL" id="KAI0052491.1"/>
    </source>
</evidence>
<organism evidence="1 2">
    <name type="scientific">Auriscalpium vulgare</name>
    <dbReference type="NCBI Taxonomy" id="40419"/>
    <lineage>
        <taxon>Eukaryota</taxon>
        <taxon>Fungi</taxon>
        <taxon>Dikarya</taxon>
        <taxon>Basidiomycota</taxon>
        <taxon>Agaricomycotina</taxon>
        <taxon>Agaricomycetes</taxon>
        <taxon>Russulales</taxon>
        <taxon>Auriscalpiaceae</taxon>
        <taxon>Auriscalpium</taxon>
    </lineage>
</organism>
<comment type="caution">
    <text evidence="1">The sequence shown here is derived from an EMBL/GenBank/DDBJ whole genome shotgun (WGS) entry which is preliminary data.</text>
</comment>
<reference evidence="1" key="1">
    <citation type="submission" date="2021-02" db="EMBL/GenBank/DDBJ databases">
        <authorList>
            <consortium name="DOE Joint Genome Institute"/>
            <person name="Ahrendt S."/>
            <person name="Looney B.P."/>
            <person name="Miyauchi S."/>
            <person name="Morin E."/>
            <person name="Drula E."/>
            <person name="Courty P.E."/>
            <person name="Chicoki N."/>
            <person name="Fauchery L."/>
            <person name="Kohler A."/>
            <person name="Kuo A."/>
            <person name="Labutti K."/>
            <person name="Pangilinan J."/>
            <person name="Lipzen A."/>
            <person name="Riley R."/>
            <person name="Andreopoulos W."/>
            <person name="He G."/>
            <person name="Johnson J."/>
            <person name="Barry K.W."/>
            <person name="Grigoriev I.V."/>
            <person name="Nagy L."/>
            <person name="Hibbett D."/>
            <person name="Henrissat B."/>
            <person name="Matheny P.B."/>
            <person name="Labbe J."/>
            <person name="Martin F."/>
        </authorList>
    </citation>
    <scope>NUCLEOTIDE SEQUENCE</scope>
    <source>
        <strain evidence="1">FP105234-sp</strain>
    </source>
</reference>
<proteinExistence type="predicted"/>
<dbReference type="EMBL" id="MU275845">
    <property type="protein sequence ID" value="KAI0052491.1"/>
    <property type="molecule type" value="Genomic_DNA"/>
</dbReference>
<accession>A0ACB8S8P4</accession>
<gene>
    <name evidence="1" type="ORF">FA95DRAFT_1601851</name>
</gene>
<reference evidence="1" key="2">
    <citation type="journal article" date="2022" name="New Phytol.">
        <title>Evolutionary transition to the ectomycorrhizal habit in the genomes of a hyperdiverse lineage of mushroom-forming fungi.</title>
        <authorList>
            <person name="Looney B."/>
            <person name="Miyauchi S."/>
            <person name="Morin E."/>
            <person name="Drula E."/>
            <person name="Courty P.E."/>
            <person name="Kohler A."/>
            <person name="Kuo A."/>
            <person name="LaButti K."/>
            <person name="Pangilinan J."/>
            <person name="Lipzen A."/>
            <person name="Riley R."/>
            <person name="Andreopoulos W."/>
            <person name="He G."/>
            <person name="Johnson J."/>
            <person name="Nolan M."/>
            <person name="Tritt A."/>
            <person name="Barry K.W."/>
            <person name="Grigoriev I.V."/>
            <person name="Nagy L.G."/>
            <person name="Hibbett D."/>
            <person name="Henrissat B."/>
            <person name="Matheny P.B."/>
            <person name="Labbe J."/>
            <person name="Martin F.M."/>
        </authorList>
    </citation>
    <scope>NUCLEOTIDE SEQUENCE</scope>
    <source>
        <strain evidence="1">FP105234-sp</strain>
    </source>
</reference>